<keyword evidence="7 9" id="KW-1133">Transmembrane helix</keyword>
<dbReference type="GO" id="GO:0032217">
    <property type="term" value="F:riboflavin transmembrane transporter activity"/>
    <property type="evidence" value="ECO:0007669"/>
    <property type="project" value="UniProtKB-UniRule"/>
</dbReference>
<evidence type="ECO:0000256" key="8">
    <source>
        <dbReference type="ARBA" id="ARBA00023136"/>
    </source>
</evidence>
<protein>
    <recommendedName>
        <fullName evidence="9">Riboflavin transporter</fullName>
    </recommendedName>
</protein>
<feature type="transmembrane region" description="Helical" evidence="9">
    <location>
        <begin position="396"/>
        <end position="418"/>
    </location>
</feature>
<feature type="transmembrane region" description="Helical" evidence="9">
    <location>
        <begin position="197"/>
        <end position="218"/>
    </location>
</feature>
<feature type="transmembrane region" description="Helical" evidence="9">
    <location>
        <begin position="300"/>
        <end position="321"/>
    </location>
</feature>
<comment type="similarity">
    <text evidence="3 9">Belongs to the riboflavin transporter family.</text>
</comment>
<dbReference type="InterPro" id="IPR009357">
    <property type="entry name" value="Riboflavin_transptr"/>
</dbReference>
<feature type="transmembrane region" description="Helical" evidence="9">
    <location>
        <begin position="267"/>
        <end position="288"/>
    </location>
</feature>
<evidence type="ECO:0000256" key="6">
    <source>
        <dbReference type="ARBA" id="ARBA00022692"/>
    </source>
</evidence>
<keyword evidence="5 9" id="KW-1003">Cell membrane</keyword>
<evidence type="ECO:0000256" key="5">
    <source>
        <dbReference type="ARBA" id="ARBA00022475"/>
    </source>
</evidence>
<dbReference type="PANTHER" id="PTHR12929">
    <property type="entry name" value="SOLUTE CARRIER FAMILY 52"/>
    <property type="match status" value="1"/>
</dbReference>
<feature type="transmembrane region" description="Helical" evidence="9">
    <location>
        <begin position="148"/>
        <end position="167"/>
    </location>
</feature>
<feature type="transmembrane region" description="Helical" evidence="9">
    <location>
        <begin position="52"/>
        <end position="73"/>
    </location>
</feature>
<comment type="catalytic activity">
    <reaction evidence="1 9">
        <text>riboflavin(in) = riboflavin(out)</text>
        <dbReference type="Rhea" id="RHEA:35015"/>
        <dbReference type="ChEBI" id="CHEBI:57986"/>
    </reaction>
</comment>
<evidence type="ECO:0000256" key="1">
    <source>
        <dbReference type="ARBA" id="ARBA00000215"/>
    </source>
</evidence>
<feature type="transmembrane region" description="Helical" evidence="9">
    <location>
        <begin position="85"/>
        <end position="104"/>
    </location>
</feature>
<evidence type="ECO:0000313" key="10">
    <source>
        <dbReference type="EMBL" id="CAF3172526.1"/>
    </source>
</evidence>
<dbReference type="EMBL" id="CAJNXB010001513">
    <property type="protein sequence ID" value="CAF3172526.1"/>
    <property type="molecule type" value="Genomic_DNA"/>
</dbReference>
<feature type="transmembrane region" description="Helical" evidence="9">
    <location>
        <begin position="364"/>
        <end position="384"/>
    </location>
</feature>
<comment type="caution">
    <text evidence="10">The sequence shown here is derived from an EMBL/GenBank/DDBJ whole genome shotgun (WGS) entry which is preliminary data.</text>
</comment>
<evidence type="ECO:0000256" key="9">
    <source>
        <dbReference type="RuleBase" id="RU368035"/>
    </source>
</evidence>
<comment type="function">
    <text evidence="9">Plasma membrane transporter mediating the uptake by cells of the water soluble vitamin B2/riboflavin that plays a key role in biochemical oxidation-reduction reactions of the carbohydrate, lipid, and amino acid metabolism.</text>
</comment>
<evidence type="ECO:0000256" key="4">
    <source>
        <dbReference type="ARBA" id="ARBA00022448"/>
    </source>
</evidence>
<name>A0A817PV66_9BILA</name>
<evidence type="ECO:0000256" key="3">
    <source>
        <dbReference type="ARBA" id="ARBA00006366"/>
    </source>
</evidence>
<reference evidence="10" key="1">
    <citation type="submission" date="2021-02" db="EMBL/GenBank/DDBJ databases">
        <authorList>
            <person name="Nowell W R."/>
        </authorList>
    </citation>
    <scope>NUCLEOTIDE SEQUENCE</scope>
</reference>
<dbReference type="OrthoDB" id="9995836at2759"/>
<keyword evidence="6 9" id="KW-0812">Transmembrane</keyword>
<proteinExistence type="inferred from homology"/>
<dbReference type="AlphaFoldDB" id="A0A817PV66"/>
<comment type="subcellular location">
    <subcellularLocation>
        <location evidence="2 9">Cell membrane</location>
        <topology evidence="2 9">Multi-pass membrane protein</topology>
    </subcellularLocation>
</comment>
<accession>A0A817PV66</accession>
<gene>
    <name evidence="10" type="ORF">TIS948_LOCUS10893</name>
</gene>
<feature type="transmembrane region" description="Helical" evidence="9">
    <location>
        <begin position="328"/>
        <end position="349"/>
    </location>
</feature>
<keyword evidence="8 9" id="KW-0472">Membrane</keyword>
<organism evidence="10 11">
    <name type="scientific">Rotaria socialis</name>
    <dbReference type="NCBI Taxonomy" id="392032"/>
    <lineage>
        <taxon>Eukaryota</taxon>
        <taxon>Metazoa</taxon>
        <taxon>Spiralia</taxon>
        <taxon>Gnathifera</taxon>
        <taxon>Rotifera</taxon>
        <taxon>Eurotatoria</taxon>
        <taxon>Bdelloidea</taxon>
        <taxon>Philodinida</taxon>
        <taxon>Philodinidae</taxon>
        <taxon>Rotaria</taxon>
    </lineage>
</organism>
<evidence type="ECO:0000313" key="11">
    <source>
        <dbReference type="Proteomes" id="UP000663825"/>
    </source>
</evidence>
<evidence type="ECO:0000256" key="2">
    <source>
        <dbReference type="ARBA" id="ARBA00004651"/>
    </source>
</evidence>
<keyword evidence="4 9" id="KW-0813">Transport</keyword>
<dbReference type="Proteomes" id="UP000663825">
    <property type="component" value="Unassembled WGS sequence"/>
</dbReference>
<dbReference type="PANTHER" id="PTHR12929:SF10">
    <property type="entry name" value="RIBOFLAVIN TRANSPORTER"/>
    <property type="match status" value="1"/>
</dbReference>
<dbReference type="Pfam" id="PF06237">
    <property type="entry name" value="SLC52_ribofla_tr"/>
    <property type="match status" value="1"/>
</dbReference>
<feature type="transmembrane region" description="Helical" evidence="9">
    <location>
        <begin position="116"/>
        <end position="136"/>
    </location>
</feature>
<feature type="transmembrane region" description="Helical" evidence="9">
    <location>
        <begin position="12"/>
        <end position="32"/>
    </location>
</feature>
<sequence length="435" mass="49253">MLGNRWSLTENLTYLLLTLVVVSSWTDINGIFAELPQIILTQPERWKLGAYLALVTNFGNIAPATLVLIECLYKKRRLNPIPINYIVIIIGMLSCFLLIFFWQHTTIIRNQQFSSALLALAFFLSLLDCTSSVTFADYIQGFRKEFTSTLFLGESLTSIVPSLLAIAQGNGQLDCVSSTNGTKDIQQVVYKTARFSVSTYFLCLFFLLTISLISFVLLQWTSIARSARQNLLELSLKTTEDDIETMNSFFEQTPVSFESSRLTATSLVFLLFGCAYTSSILFGMLLSISPYVLMPYGHHIFYFGTVLSPWMLTLVWVLGMVKPLMPKIYVFILILIGSITFLFNMFVAFKSPCPPYVNTLKGDILILTIWLSTYVLLGYPRLIIANYVRDYCSSGMFWYGVSVQLGALFGSILNYHLIEIFSLFNEKMPCEQINC</sequence>
<dbReference type="GO" id="GO:0005886">
    <property type="term" value="C:plasma membrane"/>
    <property type="evidence" value="ECO:0007669"/>
    <property type="project" value="UniProtKB-SubCell"/>
</dbReference>
<evidence type="ECO:0000256" key="7">
    <source>
        <dbReference type="ARBA" id="ARBA00022989"/>
    </source>
</evidence>